<evidence type="ECO:0000313" key="1">
    <source>
        <dbReference type="EMBL" id="AJE84493.1"/>
    </source>
</evidence>
<dbReference type="AlphaFoldDB" id="A0A0B5EP22"/>
<dbReference type="Proteomes" id="UP000031523">
    <property type="component" value="Chromosome"/>
</dbReference>
<proteinExistence type="predicted"/>
<dbReference type="EMBL" id="CP010519">
    <property type="protein sequence ID" value="AJE84493.1"/>
    <property type="molecule type" value="Genomic_DNA"/>
</dbReference>
<protein>
    <submittedName>
        <fullName evidence="1">Uncharacterized protein</fullName>
    </submittedName>
</protein>
<organism evidence="1 2">
    <name type="scientific">Streptomyces albus (strain ATCC 21838 / DSM 41398 / FERM P-419 / JCM 4703 / NBRC 107858)</name>
    <dbReference type="NCBI Taxonomy" id="1081613"/>
    <lineage>
        <taxon>Bacteria</taxon>
        <taxon>Bacillati</taxon>
        <taxon>Actinomycetota</taxon>
        <taxon>Actinomycetes</taxon>
        <taxon>Kitasatosporales</taxon>
        <taxon>Streptomycetaceae</taxon>
        <taxon>Streptomyces</taxon>
    </lineage>
</organism>
<reference evidence="1 2" key="1">
    <citation type="submission" date="2015-01" db="EMBL/GenBank/DDBJ databases">
        <title>Enhanced salinomycin production by adjusting the supply of polyketide extender units in Streptomyce albus DSM 41398.</title>
        <authorList>
            <person name="Lu C."/>
        </authorList>
    </citation>
    <scope>NUCLEOTIDE SEQUENCE [LARGE SCALE GENOMIC DNA]</scope>
    <source>
        <strain evidence="2">ATCC 21838 / DSM 41398 / FERM P-419 / JCM 4703 / NBRC 107858</strain>
    </source>
</reference>
<gene>
    <name evidence="1" type="ORF">SLNWT_4117</name>
</gene>
<name>A0A0B5EP22_STRA4</name>
<accession>A0A0B5EP22</accession>
<evidence type="ECO:0000313" key="2">
    <source>
        <dbReference type="Proteomes" id="UP000031523"/>
    </source>
</evidence>
<keyword evidence="2" id="KW-1185">Reference proteome</keyword>
<dbReference type="KEGG" id="sals:SLNWT_4117"/>
<sequence>MRGDEIRGHLYACTTVVAVRGLEPTRGFGRHGMPLHNSLIMAMDAVCEQAVARS</sequence>